<dbReference type="AlphaFoldDB" id="A0A177VY17"/>
<evidence type="ECO:0000313" key="5">
    <source>
        <dbReference type="Proteomes" id="UP000077115"/>
    </source>
</evidence>
<dbReference type="VEuPathDB" id="FungiDB:BDEG_28652"/>
<dbReference type="Proteomes" id="UP000077115">
    <property type="component" value="Unassembled WGS sequence"/>
</dbReference>
<dbReference type="EMBL" id="AATT01000295">
    <property type="protein sequence ID" value="OAJ32738.1"/>
    <property type="molecule type" value="Genomic_DNA"/>
</dbReference>
<feature type="compositionally biased region" description="Polar residues" evidence="1">
    <location>
        <begin position="68"/>
        <end position="91"/>
    </location>
</feature>
<organism evidence="2 5">
    <name type="scientific">Batrachochytrium dendrobatidis (strain JEL423)</name>
    <dbReference type="NCBI Taxonomy" id="403673"/>
    <lineage>
        <taxon>Eukaryota</taxon>
        <taxon>Fungi</taxon>
        <taxon>Fungi incertae sedis</taxon>
        <taxon>Chytridiomycota</taxon>
        <taxon>Chytridiomycota incertae sedis</taxon>
        <taxon>Chytridiomycetes</taxon>
        <taxon>Rhizophydiales</taxon>
        <taxon>Rhizophydiales incertae sedis</taxon>
        <taxon>Batrachochytrium</taxon>
    </lineage>
</organism>
<evidence type="ECO:0000313" key="2">
    <source>
        <dbReference type="EMBL" id="OAJ32738.1"/>
    </source>
</evidence>
<gene>
    <name evidence="4" type="ORF">BDEG_25948</name>
    <name evidence="2" type="ORF">BDEG_28623</name>
    <name evidence="3" type="ORF">BDEG_28652</name>
</gene>
<evidence type="ECO:0000313" key="3">
    <source>
        <dbReference type="EMBL" id="OAJ32772.1"/>
    </source>
</evidence>
<dbReference type="EMBL" id="DS022308">
    <property type="protein sequence ID" value="OAJ42496.1"/>
    <property type="molecule type" value="Genomic_DNA"/>
</dbReference>
<feature type="region of interest" description="Disordered" evidence="1">
    <location>
        <begin position="62"/>
        <end position="91"/>
    </location>
</feature>
<reference evidence="2 5" key="2">
    <citation type="submission" date="2016-05" db="EMBL/GenBank/DDBJ databases">
        <title>Lineage-specific infection strategies underlie the spectrum of fungal disease in amphibians.</title>
        <authorList>
            <person name="Cuomo C.A."/>
            <person name="Farrer R.A."/>
            <person name="James T."/>
            <person name="Longcore J."/>
            <person name="Birren B."/>
        </authorList>
    </citation>
    <scope>NUCLEOTIDE SEQUENCE [LARGE SCALE GENOMIC DNA]</scope>
    <source>
        <strain evidence="2 5">JEL423</strain>
    </source>
</reference>
<name>A0A177VY17_BATDL</name>
<dbReference type="EMBL" id="AATT01000297">
    <property type="protein sequence ID" value="OAJ32772.1"/>
    <property type="molecule type" value="Genomic_DNA"/>
</dbReference>
<accession>A0A177VY17</accession>
<protein>
    <submittedName>
        <fullName evidence="2">Uncharacterized protein</fullName>
    </submittedName>
</protein>
<evidence type="ECO:0000313" key="4">
    <source>
        <dbReference type="EMBL" id="OAJ42496.1"/>
    </source>
</evidence>
<dbReference type="VEuPathDB" id="FungiDB:BDEG_25948"/>
<dbReference type="VEuPathDB" id="FungiDB:BDEG_28623"/>
<reference evidence="2 5" key="1">
    <citation type="submission" date="2006-10" db="EMBL/GenBank/DDBJ databases">
        <title>The Genome Sequence of Batrachochytrium dendrobatidis JEL423.</title>
        <authorList>
            <consortium name="The Broad Institute Genome Sequencing Platform"/>
            <person name="Birren B."/>
            <person name="Lander E."/>
            <person name="Galagan J."/>
            <person name="Cuomo C."/>
            <person name="Devon K."/>
            <person name="Jaffe D."/>
            <person name="Butler J."/>
            <person name="Alvarez P."/>
            <person name="Gnerre S."/>
            <person name="Grabherr M."/>
            <person name="Kleber M."/>
            <person name="Mauceli E."/>
            <person name="Brockman W."/>
            <person name="Young S."/>
            <person name="LaButti K."/>
            <person name="Sykes S."/>
            <person name="DeCaprio D."/>
            <person name="Crawford M."/>
            <person name="Koehrsen M."/>
            <person name="Engels R."/>
            <person name="Montgomery P."/>
            <person name="Pearson M."/>
            <person name="Howarth C."/>
            <person name="Larson L."/>
            <person name="White J."/>
            <person name="O'Leary S."/>
            <person name="Kodira C."/>
            <person name="Zeng Q."/>
            <person name="Yandava C."/>
            <person name="Alvarado L."/>
            <person name="Longcore J."/>
            <person name="James T."/>
        </authorList>
    </citation>
    <scope>NUCLEOTIDE SEQUENCE [LARGE SCALE GENOMIC DNA]</scope>
    <source>
        <strain evidence="2 5">JEL423</strain>
    </source>
</reference>
<sequence>MVCINDAHAAFASRFALIERDRAVAAKTRAVHPSSSTTVQKRLEPSTFNKRLDAKTAATLLKQQQQTGHKMSNSAASMMTKQSNGRTKASKTISVVKPLVKRLGPKPGPIENRLGKRLIDRLGDKPTAAGKTKAVLRSKKAGKVSKTIVSNSTPKSKTRGRVANIGSSSYSAADMMDDDDYKFGQAAIY</sequence>
<evidence type="ECO:0000256" key="1">
    <source>
        <dbReference type="SAM" id="MobiDB-lite"/>
    </source>
</evidence>
<dbReference type="OrthoDB" id="2182276at2759"/>
<proteinExistence type="predicted"/>